<evidence type="ECO:0000256" key="5">
    <source>
        <dbReference type="ARBA" id="ARBA00022692"/>
    </source>
</evidence>
<evidence type="ECO:0000256" key="11">
    <source>
        <dbReference type="SAM" id="Phobius"/>
    </source>
</evidence>
<dbReference type="NCBIfam" id="TIGR00739">
    <property type="entry name" value="yajC"/>
    <property type="match status" value="1"/>
</dbReference>
<gene>
    <name evidence="12" type="ORF">FC18_GL000509</name>
</gene>
<reference evidence="12 13" key="1">
    <citation type="journal article" date="2015" name="Genome Announc.">
        <title>Expanding the biotechnology potential of lactobacilli through comparative genomics of 213 strains and associated genera.</title>
        <authorList>
            <person name="Sun Z."/>
            <person name="Harris H.M."/>
            <person name="McCann A."/>
            <person name="Guo C."/>
            <person name="Argimon S."/>
            <person name="Zhang W."/>
            <person name="Yang X."/>
            <person name="Jeffery I.B."/>
            <person name="Cooney J.C."/>
            <person name="Kagawa T.F."/>
            <person name="Liu W."/>
            <person name="Song Y."/>
            <person name="Salvetti E."/>
            <person name="Wrobel A."/>
            <person name="Rasinkangas P."/>
            <person name="Parkhill J."/>
            <person name="Rea M.C."/>
            <person name="O'Sullivan O."/>
            <person name="Ritari J."/>
            <person name="Douillard F.P."/>
            <person name="Paul Ross R."/>
            <person name="Yang R."/>
            <person name="Briner A.E."/>
            <person name="Felis G.E."/>
            <person name="de Vos W.M."/>
            <person name="Barrangou R."/>
            <person name="Klaenhammer T.R."/>
            <person name="Caufield P.W."/>
            <person name="Cui Y."/>
            <person name="Zhang H."/>
            <person name="O'Toole P.W."/>
        </authorList>
    </citation>
    <scope>NUCLEOTIDE SEQUENCE [LARGE SCALE GENOMIC DNA]</scope>
    <source>
        <strain evidence="12 13">DSM 20505</strain>
    </source>
</reference>
<evidence type="ECO:0008006" key="14">
    <source>
        <dbReference type="Google" id="ProtNLM"/>
    </source>
</evidence>
<keyword evidence="3" id="KW-0813">Transport</keyword>
<evidence type="ECO:0000256" key="9">
    <source>
        <dbReference type="ARBA" id="ARBA00023136"/>
    </source>
</evidence>
<dbReference type="PRINTS" id="PR01853">
    <property type="entry name" value="YAJCTRNLCASE"/>
</dbReference>
<dbReference type="GO" id="GO:0005886">
    <property type="term" value="C:plasma membrane"/>
    <property type="evidence" value="ECO:0007669"/>
    <property type="project" value="UniProtKB-SubCell"/>
</dbReference>
<keyword evidence="9 11" id="KW-0472">Membrane</keyword>
<keyword evidence="8" id="KW-0811">Translocation</keyword>
<dbReference type="PATRIC" id="fig|1291052.5.peg.520"/>
<evidence type="ECO:0000256" key="7">
    <source>
        <dbReference type="ARBA" id="ARBA00022989"/>
    </source>
</evidence>
<keyword evidence="6" id="KW-0653">Protein transport</keyword>
<name>A0A0R1ZIW6_9LACO</name>
<sequence>MGGNSIVVIVFIIIMVVMMYFTSVRGPKKQQEKRQQMYNGLKKGDTVVTVGGLHGVIDSVNLKKGTVVLDANGVFLTFALQAVGQVTHTSTSKVEVKHATADEAKDDQVEETTVGEAQADEAKAEDTTTEDK</sequence>
<feature type="compositionally biased region" description="Basic and acidic residues" evidence="10">
    <location>
        <begin position="94"/>
        <end position="107"/>
    </location>
</feature>
<dbReference type="OrthoDB" id="9800132at2"/>
<dbReference type="AlphaFoldDB" id="A0A0R1ZIW6"/>
<proteinExistence type="inferred from homology"/>
<dbReference type="EMBL" id="AYYO01000056">
    <property type="protein sequence ID" value="KRM54290.1"/>
    <property type="molecule type" value="Genomic_DNA"/>
</dbReference>
<feature type="compositionally biased region" description="Basic and acidic residues" evidence="10">
    <location>
        <begin position="120"/>
        <end position="132"/>
    </location>
</feature>
<accession>A0A0R1ZIW6</accession>
<comment type="similarity">
    <text evidence="2">Belongs to the YajC family.</text>
</comment>
<keyword evidence="7 11" id="KW-1133">Transmembrane helix</keyword>
<evidence type="ECO:0000256" key="1">
    <source>
        <dbReference type="ARBA" id="ARBA00004162"/>
    </source>
</evidence>
<dbReference type="STRING" id="1291052.FC18_GL000509"/>
<dbReference type="InterPro" id="IPR003849">
    <property type="entry name" value="Preprotein_translocase_YajC"/>
</dbReference>
<comment type="subcellular location">
    <subcellularLocation>
        <location evidence="1">Cell membrane</location>
        <topology evidence="1">Single-pass membrane protein</topology>
    </subcellularLocation>
</comment>
<dbReference type="Pfam" id="PF02699">
    <property type="entry name" value="YajC"/>
    <property type="match status" value="1"/>
</dbReference>
<evidence type="ECO:0000256" key="2">
    <source>
        <dbReference type="ARBA" id="ARBA00006742"/>
    </source>
</evidence>
<dbReference type="SMART" id="SM01323">
    <property type="entry name" value="YajC"/>
    <property type="match status" value="1"/>
</dbReference>
<evidence type="ECO:0000256" key="10">
    <source>
        <dbReference type="SAM" id="MobiDB-lite"/>
    </source>
</evidence>
<keyword evidence="13" id="KW-1185">Reference proteome</keyword>
<organism evidence="12 13">
    <name type="scientific">Lacticaseibacillus sharpeae JCM 1186 = DSM 20505</name>
    <dbReference type="NCBI Taxonomy" id="1291052"/>
    <lineage>
        <taxon>Bacteria</taxon>
        <taxon>Bacillati</taxon>
        <taxon>Bacillota</taxon>
        <taxon>Bacilli</taxon>
        <taxon>Lactobacillales</taxon>
        <taxon>Lactobacillaceae</taxon>
        <taxon>Lacticaseibacillus</taxon>
    </lineage>
</organism>
<evidence type="ECO:0000256" key="6">
    <source>
        <dbReference type="ARBA" id="ARBA00022927"/>
    </source>
</evidence>
<feature type="region of interest" description="Disordered" evidence="10">
    <location>
        <begin position="87"/>
        <end position="132"/>
    </location>
</feature>
<feature type="transmembrane region" description="Helical" evidence="11">
    <location>
        <begin position="6"/>
        <end position="24"/>
    </location>
</feature>
<dbReference type="PANTHER" id="PTHR33909:SF1">
    <property type="entry name" value="SEC TRANSLOCON ACCESSORY COMPLEX SUBUNIT YAJC"/>
    <property type="match status" value="1"/>
</dbReference>
<dbReference type="RefSeq" id="WP_054675657.1">
    <property type="nucleotide sequence ID" value="NZ_AYYO01000056.1"/>
</dbReference>
<dbReference type="Proteomes" id="UP000051679">
    <property type="component" value="Unassembled WGS sequence"/>
</dbReference>
<dbReference type="PANTHER" id="PTHR33909">
    <property type="entry name" value="SEC TRANSLOCON ACCESSORY COMPLEX SUBUNIT YAJC"/>
    <property type="match status" value="1"/>
</dbReference>
<evidence type="ECO:0000313" key="12">
    <source>
        <dbReference type="EMBL" id="KRM54290.1"/>
    </source>
</evidence>
<keyword evidence="4" id="KW-1003">Cell membrane</keyword>
<keyword evidence="5 11" id="KW-0812">Transmembrane</keyword>
<evidence type="ECO:0000256" key="3">
    <source>
        <dbReference type="ARBA" id="ARBA00022448"/>
    </source>
</evidence>
<evidence type="ECO:0000256" key="8">
    <source>
        <dbReference type="ARBA" id="ARBA00023010"/>
    </source>
</evidence>
<evidence type="ECO:0000256" key="4">
    <source>
        <dbReference type="ARBA" id="ARBA00022475"/>
    </source>
</evidence>
<protein>
    <recommendedName>
        <fullName evidence="14">Preprotein translocase subunit YajC</fullName>
    </recommendedName>
</protein>
<dbReference type="GO" id="GO:0015031">
    <property type="term" value="P:protein transport"/>
    <property type="evidence" value="ECO:0007669"/>
    <property type="project" value="UniProtKB-KW"/>
</dbReference>
<evidence type="ECO:0000313" key="13">
    <source>
        <dbReference type="Proteomes" id="UP000051679"/>
    </source>
</evidence>
<comment type="caution">
    <text evidence="12">The sequence shown here is derived from an EMBL/GenBank/DDBJ whole genome shotgun (WGS) entry which is preliminary data.</text>
</comment>